<evidence type="ECO:0000313" key="5">
    <source>
        <dbReference type="Proteomes" id="UP001140511"/>
    </source>
</evidence>
<feature type="repeat" description="WD" evidence="2">
    <location>
        <begin position="808"/>
        <end position="849"/>
    </location>
</feature>
<dbReference type="SUPFAM" id="SSF52540">
    <property type="entry name" value="P-loop containing nucleoside triphosphate hydrolases"/>
    <property type="match status" value="1"/>
</dbReference>
<accession>A0A9W9BH68</accession>
<keyword evidence="2" id="KW-0853">WD repeat</keyword>
<dbReference type="PROSITE" id="PS50837">
    <property type="entry name" value="NACHT"/>
    <property type="match status" value="1"/>
</dbReference>
<name>A0A9W9BH68_9HYPO</name>
<dbReference type="Proteomes" id="UP001140511">
    <property type="component" value="Unassembled WGS sequence"/>
</dbReference>
<comment type="caution">
    <text evidence="4">The sequence shown here is derived from an EMBL/GenBank/DDBJ whole genome shotgun (WGS) entry which is preliminary data.</text>
</comment>
<dbReference type="CDD" id="cd00200">
    <property type="entry name" value="WD40"/>
    <property type="match status" value="1"/>
</dbReference>
<evidence type="ECO:0000259" key="3">
    <source>
        <dbReference type="PROSITE" id="PS50837"/>
    </source>
</evidence>
<feature type="domain" description="NACHT" evidence="3">
    <location>
        <begin position="85"/>
        <end position="237"/>
    </location>
</feature>
<dbReference type="InterPro" id="IPR015943">
    <property type="entry name" value="WD40/YVTN_repeat-like_dom_sf"/>
</dbReference>
<dbReference type="SUPFAM" id="SSF50978">
    <property type="entry name" value="WD40 repeat-like"/>
    <property type="match status" value="1"/>
</dbReference>
<evidence type="ECO:0000313" key="4">
    <source>
        <dbReference type="EMBL" id="KAJ4859813.1"/>
    </source>
</evidence>
<evidence type="ECO:0000256" key="2">
    <source>
        <dbReference type="PROSITE-ProRule" id="PRU00221"/>
    </source>
</evidence>
<dbReference type="Pfam" id="PF00400">
    <property type="entry name" value="WD40"/>
    <property type="match status" value="2"/>
</dbReference>
<dbReference type="PROSITE" id="PS50294">
    <property type="entry name" value="WD_REPEATS_REGION"/>
    <property type="match status" value="1"/>
</dbReference>
<feature type="repeat" description="WD" evidence="2">
    <location>
        <begin position="689"/>
        <end position="730"/>
    </location>
</feature>
<reference evidence="4" key="1">
    <citation type="submission" date="2022-09" db="EMBL/GenBank/DDBJ databases">
        <title>Chromosome-level assembly of Trichoderma breve T069, a fungus used in development of biopesticide product.</title>
        <authorList>
            <person name="Lin R."/>
            <person name="Liu T."/>
        </authorList>
    </citation>
    <scope>NUCLEOTIDE SEQUENCE</scope>
    <source>
        <strain evidence="4">T069</strain>
    </source>
</reference>
<dbReference type="RefSeq" id="XP_056028869.1">
    <property type="nucleotide sequence ID" value="XM_056172011.1"/>
</dbReference>
<dbReference type="InterPro" id="IPR056884">
    <property type="entry name" value="NPHP3-like_N"/>
</dbReference>
<dbReference type="PANTHER" id="PTHR10039">
    <property type="entry name" value="AMELOGENIN"/>
    <property type="match status" value="1"/>
</dbReference>
<dbReference type="SMART" id="SM00320">
    <property type="entry name" value="WD40"/>
    <property type="match status" value="4"/>
</dbReference>
<feature type="repeat" description="WD" evidence="2">
    <location>
        <begin position="589"/>
        <end position="629"/>
    </location>
</feature>
<dbReference type="Pfam" id="PF24883">
    <property type="entry name" value="NPHP3_N"/>
    <property type="match status" value="1"/>
</dbReference>
<sequence>MNSIEPSSRNIANNSFGDNVTIYQGNIQNPVADQTDQCLKDLRLTDPRDDKRRIQQTKGGLLKESSNWVFQNNTFNRWRYDDKNTLLWIKGDPGKGKTMLLSAIIDELTPSTKLAKPIDRANKKFLSYFFCQGTDSRINNATVVLRGLIYLIIIQEPSLISYVLERYNHAGKDLFLDANAWVALSEILQNILRDQKVRDIVFVVDALDECETDSDKLLDLITRYTSLPHVRWLVSSRNILNIQQKLQPYVSQGILSLELKRNAETVSNAVEIYIEHRISCLHSIKHNQGQRDELRDILRQKANGTFLWVSLVVKELEDVQSWEVMEVVKEMPTDLTAVYRRMASQIRQQRRGNAKFCWKIISTIFTAYYPLSLGELGVLSGIVYFIHQSAKDFLSTEMFQSDAARRHADIYDQSTAAISTLPQNIYSVPDFGFRSEYAPIPEPNPLASMRYSCFYWADHFCDAYGTNPESGLALREKLWLFLKDHVLRWLESIALLGGLADGVRSIQKMLRELQFDTESQLSKFLRSTERFIINNGPLVTRAPLQVYGSALVFSQASSDMKKQQWRERLPLIEDIKGVIETNTAHLQTLEGHASSVTAVCFSRDGKAIASCCRETVRVWDAATGAIQQTLTALDHDILAVSFSSDDSKTIASGHTGATVNLWDVETGAHFRTFTTSRPRLPINAIAFQLDDHDHRICAIAFSPDGRIIAGGSSREVVELWDTSKGALQKKISVPSWNWDFDGGTLAVGSCEISLWDVATGQRIRQGTVLGTRCTAIAFSPNGEELASSFDELGINLQSLVTGKVERRFWEHKDEVVAITFLPEGKRFAAVYNLGPIRVWDAATGVCLQEFSFHDDFPWSAFADPSLRFRCTSIKYLADGPFLCLNHRYVINLPLGNAESSKHDLLLIDEEWITKGGKPLLWLPREYRSNAVAIQGNMVAMGHKSGITFLRLNLSALKEL</sequence>
<dbReference type="InterPro" id="IPR001680">
    <property type="entry name" value="WD40_rpt"/>
</dbReference>
<gene>
    <name evidence="4" type="ORF">T069G_04801</name>
</gene>
<proteinExistence type="predicted"/>
<dbReference type="Gene3D" id="2.130.10.10">
    <property type="entry name" value="YVTN repeat-like/Quinoprotein amine dehydrogenase"/>
    <property type="match status" value="2"/>
</dbReference>
<evidence type="ECO:0000256" key="1">
    <source>
        <dbReference type="ARBA" id="ARBA00022737"/>
    </source>
</evidence>
<dbReference type="AlphaFoldDB" id="A0A9W9BH68"/>
<dbReference type="Gene3D" id="3.40.50.300">
    <property type="entry name" value="P-loop containing nucleotide triphosphate hydrolases"/>
    <property type="match status" value="1"/>
</dbReference>
<dbReference type="InterPro" id="IPR027417">
    <property type="entry name" value="P-loop_NTPase"/>
</dbReference>
<keyword evidence="5" id="KW-1185">Reference proteome</keyword>
<dbReference type="InterPro" id="IPR007111">
    <property type="entry name" value="NACHT_NTPase"/>
</dbReference>
<dbReference type="GeneID" id="80866699"/>
<protein>
    <submittedName>
        <fullName evidence="4">NACHT domain-containing protein</fullName>
    </submittedName>
</protein>
<dbReference type="PROSITE" id="PS50082">
    <property type="entry name" value="WD_REPEATS_2"/>
    <property type="match status" value="4"/>
</dbReference>
<feature type="repeat" description="WD" evidence="2">
    <location>
        <begin position="630"/>
        <end position="672"/>
    </location>
</feature>
<dbReference type="InterPro" id="IPR036322">
    <property type="entry name" value="WD40_repeat_dom_sf"/>
</dbReference>
<dbReference type="EMBL" id="JAOPEN010000003">
    <property type="protein sequence ID" value="KAJ4859813.1"/>
    <property type="molecule type" value="Genomic_DNA"/>
</dbReference>
<dbReference type="PANTHER" id="PTHR10039:SF14">
    <property type="entry name" value="NACHT DOMAIN-CONTAINING PROTEIN"/>
    <property type="match status" value="1"/>
</dbReference>
<keyword evidence="1" id="KW-0677">Repeat</keyword>
<organism evidence="4 5">
    <name type="scientific">Trichoderma breve</name>
    <dbReference type="NCBI Taxonomy" id="2034170"/>
    <lineage>
        <taxon>Eukaryota</taxon>
        <taxon>Fungi</taxon>
        <taxon>Dikarya</taxon>
        <taxon>Ascomycota</taxon>
        <taxon>Pezizomycotina</taxon>
        <taxon>Sordariomycetes</taxon>
        <taxon>Hypocreomycetidae</taxon>
        <taxon>Hypocreales</taxon>
        <taxon>Hypocreaceae</taxon>
        <taxon>Trichoderma</taxon>
    </lineage>
</organism>